<evidence type="ECO:0000256" key="1">
    <source>
        <dbReference type="SAM" id="MobiDB-lite"/>
    </source>
</evidence>
<dbReference type="EMBL" id="BAABME010001205">
    <property type="protein sequence ID" value="GAA0148232.1"/>
    <property type="molecule type" value="Genomic_DNA"/>
</dbReference>
<feature type="transmembrane region" description="Helical" evidence="2">
    <location>
        <begin position="293"/>
        <end position="314"/>
    </location>
</feature>
<keyword evidence="4" id="KW-1185">Reference proteome</keyword>
<dbReference type="PANTHER" id="PTHR33512:SF34">
    <property type="entry name" value="MALECTIN-LIKE DOMAIN-CONTAINING PROTEIN"/>
    <property type="match status" value="1"/>
</dbReference>
<feature type="compositionally biased region" description="Pro residues" evidence="1">
    <location>
        <begin position="236"/>
        <end position="272"/>
    </location>
</feature>
<dbReference type="PANTHER" id="PTHR33512">
    <property type="entry name" value="PROTEIN, PUTATIVE (DUF1191)-RELATED"/>
    <property type="match status" value="1"/>
</dbReference>
<accession>A0AAV3PB08</accession>
<dbReference type="Pfam" id="PF06697">
    <property type="entry name" value="DUF1191"/>
    <property type="match status" value="1"/>
</dbReference>
<reference evidence="3 4" key="1">
    <citation type="submission" date="2024-01" db="EMBL/GenBank/DDBJ databases">
        <title>The complete chloroplast genome sequence of Lithospermum erythrorhizon: insights into the phylogenetic relationship among Boraginaceae species and the maternal lineages of purple gromwells.</title>
        <authorList>
            <person name="Okada T."/>
            <person name="Watanabe K."/>
        </authorList>
    </citation>
    <scope>NUCLEOTIDE SEQUENCE [LARGE SCALE GENOMIC DNA]</scope>
</reference>
<keyword evidence="2" id="KW-0812">Transmembrane</keyword>
<dbReference type="GO" id="GO:0016020">
    <property type="term" value="C:membrane"/>
    <property type="evidence" value="ECO:0007669"/>
    <property type="project" value="TreeGrafter"/>
</dbReference>
<comment type="caution">
    <text evidence="3">The sequence shown here is derived from an EMBL/GenBank/DDBJ whole genome shotgun (WGS) entry which is preliminary data.</text>
</comment>
<name>A0AAV3PB08_LITER</name>
<evidence type="ECO:0000313" key="4">
    <source>
        <dbReference type="Proteomes" id="UP001454036"/>
    </source>
</evidence>
<feature type="transmembrane region" description="Helical" evidence="2">
    <location>
        <begin position="142"/>
        <end position="161"/>
    </location>
</feature>
<gene>
    <name evidence="3" type="ORF">LIER_07734</name>
</gene>
<dbReference type="AlphaFoldDB" id="A0AAV3PB08"/>
<keyword evidence="2" id="KW-1133">Transmembrane helix</keyword>
<organism evidence="3 4">
    <name type="scientific">Lithospermum erythrorhizon</name>
    <name type="common">Purple gromwell</name>
    <name type="synonym">Lithospermum officinale var. erythrorhizon</name>
    <dbReference type="NCBI Taxonomy" id="34254"/>
    <lineage>
        <taxon>Eukaryota</taxon>
        <taxon>Viridiplantae</taxon>
        <taxon>Streptophyta</taxon>
        <taxon>Embryophyta</taxon>
        <taxon>Tracheophyta</taxon>
        <taxon>Spermatophyta</taxon>
        <taxon>Magnoliopsida</taxon>
        <taxon>eudicotyledons</taxon>
        <taxon>Gunneridae</taxon>
        <taxon>Pentapetalae</taxon>
        <taxon>asterids</taxon>
        <taxon>lamiids</taxon>
        <taxon>Boraginales</taxon>
        <taxon>Boraginaceae</taxon>
        <taxon>Boraginoideae</taxon>
        <taxon>Lithospermeae</taxon>
        <taxon>Lithospermum</taxon>
    </lineage>
</organism>
<evidence type="ECO:0000313" key="3">
    <source>
        <dbReference type="EMBL" id="GAA0148232.1"/>
    </source>
</evidence>
<dbReference type="InterPro" id="IPR010605">
    <property type="entry name" value="DUF1191"/>
</dbReference>
<sequence>MATTKILKKANGELDLSFLKGIGVDLFPLIYLGVFLHIIFWPQLGMRAESTPEFSARALDSLLQDHAFRALVHPKTGVIYDGDVPCNLTGVKIAAMRVKSHTMKKKGIGSFKEFYIPGGVIESPSASKVVLVYQNLDYWSELYYPLPGYIYLAPVLGFLVYNGHDLCGKNLPELDIEASKEPILIKFKNLKQVPEGLSPKCAHFGLNGAVEFGNVIDGNVCSSITQGHFSIVVEFSPPPPPPSPPPPCPPPPPPPQRPPPPLPDSIPSPAPAPENGSEDGGDRKGRYKAWSNIGYVAGGLLLFMLIGAIFIVFLQNYREETSLRHLWLHIPYFNMIERIGVNENVAFLSDGQGVYEVPTGSTRPLLENDFVI</sequence>
<proteinExistence type="predicted"/>
<keyword evidence="2" id="KW-0472">Membrane</keyword>
<evidence type="ECO:0000256" key="2">
    <source>
        <dbReference type="SAM" id="Phobius"/>
    </source>
</evidence>
<feature type="region of interest" description="Disordered" evidence="1">
    <location>
        <begin position="235"/>
        <end position="284"/>
    </location>
</feature>
<feature type="transmembrane region" description="Helical" evidence="2">
    <location>
        <begin position="21"/>
        <end position="41"/>
    </location>
</feature>
<protein>
    <submittedName>
        <fullName evidence="3">Uncharacterized protein</fullName>
    </submittedName>
</protein>
<dbReference type="Proteomes" id="UP001454036">
    <property type="component" value="Unassembled WGS sequence"/>
</dbReference>